<dbReference type="CDD" id="cd10567">
    <property type="entry name" value="SWIB-MDM2_like"/>
    <property type="match status" value="1"/>
</dbReference>
<proteinExistence type="predicted"/>
<sequence length="101" mass="11403">MLPQRLKKAVTDNPKKVASLIDIVNLPTMLRDFMGQSQSSQLSCFKRVWGYIKDNNLQDPVNRNVVNCDPKLKSILLGKSTIDLTELPPMIKLHFPKQPGS</sequence>
<dbReference type="Pfam" id="PF02201">
    <property type="entry name" value="SWIB"/>
    <property type="match status" value="1"/>
</dbReference>
<dbReference type="InterPro" id="IPR019835">
    <property type="entry name" value="SWIB_domain"/>
</dbReference>
<protein>
    <submittedName>
        <fullName evidence="2">Upstream activation factor subunit UAF30-like</fullName>
    </submittedName>
</protein>
<dbReference type="SUPFAM" id="SSF47592">
    <property type="entry name" value="SWIB/MDM2 domain"/>
    <property type="match status" value="1"/>
</dbReference>
<dbReference type="InterPro" id="IPR003121">
    <property type="entry name" value="SWIB_MDM2_domain"/>
</dbReference>
<dbReference type="PROSITE" id="PS51925">
    <property type="entry name" value="SWIB_MDM2"/>
    <property type="match status" value="1"/>
</dbReference>
<evidence type="ECO:0000313" key="2">
    <source>
        <dbReference type="EMBL" id="KAL1535740.1"/>
    </source>
</evidence>
<dbReference type="EMBL" id="JBEAFC010000011">
    <property type="protein sequence ID" value="KAL1535740.1"/>
    <property type="molecule type" value="Genomic_DNA"/>
</dbReference>
<dbReference type="PANTHER" id="PTHR13844">
    <property type="entry name" value="SWI/SNF-RELATED MATRIX-ASSOCIATED ACTIN-DEPENDENT REGULATOR OF CHROMATIN SUBFAMILY D"/>
    <property type="match status" value="1"/>
</dbReference>
<gene>
    <name evidence="2" type="ORF">AAHA92_28484</name>
</gene>
<evidence type="ECO:0000259" key="1">
    <source>
        <dbReference type="PROSITE" id="PS51925"/>
    </source>
</evidence>
<keyword evidence="3" id="KW-1185">Reference proteome</keyword>
<comment type="caution">
    <text evidence="2">The sequence shown here is derived from an EMBL/GenBank/DDBJ whole genome shotgun (WGS) entry which is preliminary data.</text>
</comment>
<reference evidence="2 3" key="1">
    <citation type="submission" date="2024-06" db="EMBL/GenBank/DDBJ databases">
        <title>A chromosome level genome sequence of Diviner's sage (Salvia divinorum).</title>
        <authorList>
            <person name="Ford S.A."/>
            <person name="Ro D.-K."/>
            <person name="Ness R.W."/>
            <person name="Phillips M.A."/>
        </authorList>
    </citation>
    <scope>NUCLEOTIDE SEQUENCE [LARGE SCALE GENOMIC DNA]</scope>
    <source>
        <strain evidence="2">SAF-2024a</strain>
        <tissue evidence="2">Leaf</tissue>
    </source>
</reference>
<dbReference type="Gene3D" id="1.10.245.10">
    <property type="entry name" value="SWIB/MDM2 domain"/>
    <property type="match status" value="1"/>
</dbReference>
<feature type="domain" description="DM2" evidence="1">
    <location>
        <begin position="19"/>
        <end position="97"/>
    </location>
</feature>
<evidence type="ECO:0000313" key="3">
    <source>
        <dbReference type="Proteomes" id="UP001567538"/>
    </source>
</evidence>
<name>A0ABD1FV77_SALDI</name>
<accession>A0ABD1FV77</accession>
<dbReference type="SMART" id="SM00151">
    <property type="entry name" value="SWIB"/>
    <property type="match status" value="1"/>
</dbReference>
<dbReference type="InterPro" id="IPR036885">
    <property type="entry name" value="SWIB_MDM2_dom_sf"/>
</dbReference>
<dbReference type="AlphaFoldDB" id="A0ABD1FV77"/>
<dbReference type="Proteomes" id="UP001567538">
    <property type="component" value="Unassembled WGS sequence"/>
</dbReference>
<organism evidence="2 3">
    <name type="scientific">Salvia divinorum</name>
    <name type="common">Maria pastora</name>
    <name type="synonym">Diviner's sage</name>
    <dbReference type="NCBI Taxonomy" id="28513"/>
    <lineage>
        <taxon>Eukaryota</taxon>
        <taxon>Viridiplantae</taxon>
        <taxon>Streptophyta</taxon>
        <taxon>Embryophyta</taxon>
        <taxon>Tracheophyta</taxon>
        <taxon>Spermatophyta</taxon>
        <taxon>Magnoliopsida</taxon>
        <taxon>eudicotyledons</taxon>
        <taxon>Gunneridae</taxon>
        <taxon>Pentapetalae</taxon>
        <taxon>asterids</taxon>
        <taxon>lamiids</taxon>
        <taxon>Lamiales</taxon>
        <taxon>Lamiaceae</taxon>
        <taxon>Nepetoideae</taxon>
        <taxon>Mentheae</taxon>
        <taxon>Salviinae</taxon>
        <taxon>Salvia</taxon>
        <taxon>Salvia subgen. Calosphace</taxon>
    </lineage>
</organism>